<dbReference type="EMBL" id="GBRH01191693">
    <property type="protein sequence ID" value="JAE06203.1"/>
    <property type="molecule type" value="Transcribed_RNA"/>
</dbReference>
<name>A0A0A9FD76_ARUDO</name>
<evidence type="ECO:0000313" key="1">
    <source>
        <dbReference type="EMBL" id="JAE06203.1"/>
    </source>
</evidence>
<dbReference type="AlphaFoldDB" id="A0A0A9FD76"/>
<reference evidence="1" key="2">
    <citation type="journal article" date="2015" name="Data Brief">
        <title>Shoot transcriptome of the giant reed, Arundo donax.</title>
        <authorList>
            <person name="Barrero R.A."/>
            <person name="Guerrero F.D."/>
            <person name="Moolhuijzen P."/>
            <person name="Goolsby J.A."/>
            <person name="Tidwell J."/>
            <person name="Bellgard S.E."/>
            <person name="Bellgard M.I."/>
        </authorList>
    </citation>
    <scope>NUCLEOTIDE SEQUENCE</scope>
    <source>
        <tissue evidence="1">Shoot tissue taken approximately 20 cm above the soil surface</tissue>
    </source>
</reference>
<protein>
    <submittedName>
        <fullName evidence="1">Uncharacterized protein</fullName>
    </submittedName>
</protein>
<accession>A0A0A9FD76</accession>
<sequence>MADTIFCHFNSSGWTIYLVIKSIASLAYHKHVSYLRASCDDSY</sequence>
<proteinExistence type="predicted"/>
<organism evidence="1">
    <name type="scientific">Arundo donax</name>
    <name type="common">Giant reed</name>
    <name type="synonym">Donax arundinaceus</name>
    <dbReference type="NCBI Taxonomy" id="35708"/>
    <lineage>
        <taxon>Eukaryota</taxon>
        <taxon>Viridiplantae</taxon>
        <taxon>Streptophyta</taxon>
        <taxon>Embryophyta</taxon>
        <taxon>Tracheophyta</taxon>
        <taxon>Spermatophyta</taxon>
        <taxon>Magnoliopsida</taxon>
        <taxon>Liliopsida</taxon>
        <taxon>Poales</taxon>
        <taxon>Poaceae</taxon>
        <taxon>PACMAD clade</taxon>
        <taxon>Arundinoideae</taxon>
        <taxon>Arundineae</taxon>
        <taxon>Arundo</taxon>
    </lineage>
</organism>
<reference evidence="1" key="1">
    <citation type="submission" date="2014-09" db="EMBL/GenBank/DDBJ databases">
        <authorList>
            <person name="Magalhaes I.L.F."/>
            <person name="Oliveira U."/>
            <person name="Santos F.R."/>
            <person name="Vidigal T.H.D.A."/>
            <person name="Brescovit A.D."/>
            <person name="Santos A.J."/>
        </authorList>
    </citation>
    <scope>NUCLEOTIDE SEQUENCE</scope>
    <source>
        <tissue evidence="1">Shoot tissue taken approximately 20 cm above the soil surface</tissue>
    </source>
</reference>